<accession>A0ABR9ZSQ5</accession>
<dbReference type="SUPFAM" id="SSF53850">
    <property type="entry name" value="Periplasmic binding protein-like II"/>
    <property type="match status" value="1"/>
</dbReference>
<comment type="similarity">
    <text evidence="2 4">Belongs to the bacterial solute-binding protein 3 family.</text>
</comment>
<protein>
    <submittedName>
        <fullName evidence="6">Transporter substrate-binding domain-containing protein</fullName>
    </submittedName>
</protein>
<evidence type="ECO:0000256" key="4">
    <source>
        <dbReference type="RuleBase" id="RU003744"/>
    </source>
</evidence>
<dbReference type="Proteomes" id="UP000614200">
    <property type="component" value="Unassembled WGS sequence"/>
</dbReference>
<evidence type="ECO:0000313" key="7">
    <source>
        <dbReference type="Proteomes" id="UP000614200"/>
    </source>
</evidence>
<proteinExistence type="inferred from homology"/>
<name>A0ABR9ZSQ5_9FIRM</name>
<dbReference type="PANTHER" id="PTHR35936">
    <property type="entry name" value="MEMBRANE-BOUND LYTIC MUREIN TRANSGLYCOSYLASE F"/>
    <property type="match status" value="1"/>
</dbReference>
<organism evidence="6 7">
    <name type="scientific">Fusibacter ferrireducens</name>
    <dbReference type="NCBI Taxonomy" id="2785058"/>
    <lineage>
        <taxon>Bacteria</taxon>
        <taxon>Bacillati</taxon>
        <taxon>Bacillota</taxon>
        <taxon>Clostridia</taxon>
        <taxon>Eubacteriales</taxon>
        <taxon>Eubacteriales Family XII. Incertae Sedis</taxon>
        <taxon>Fusibacter</taxon>
    </lineage>
</organism>
<dbReference type="PANTHER" id="PTHR35936:SF34">
    <property type="entry name" value="ABC TRANSPORTER EXTRACELLULAR-BINDING PROTEIN YCKB-RELATED"/>
    <property type="match status" value="1"/>
</dbReference>
<sequence>MKTELHRKHILKRVTLGLLMSMLILTLFGCQSKEETTYDKILSSKEMTFAMTGAYPPFNFIDDDGNLTGFDIDIANALAEQLGVKAVPITTAWDGIIGGLTSKRFDTIIGSMAITEERLKKVNFTDPYYYDGAQFFVPGNSDIENLDALQDGTVGVVTGTTFHDMLKEKDNISDIMQFESDVDNFMALGQERMDGLVTGKFVGLQAPEKYGVDIKPAGNLLYSEKIGIAVRKEDEMLLEKLNEALGTIVENGTYQEISEKWFGVNILEQ</sequence>
<evidence type="ECO:0000259" key="5">
    <source>
        <dbReference type="SMART" id="SM00062"/>
    </source>
</evidence>
<dbReference type="Gene3D" id="3.40.190.10">
    <property type="entry name" value="Periplasmic binding protein-like II"/>
    <property type="match status" value="2"/>
</dbReference>
<comment type="subcellular location">
    <subcellularLocation>
        <location evidence="1">Cell envelope</location>
    </subcellularLocation>
</comment>
<evidence type="ECO:0000256" key="3">
    <source>
        <dbReference type="ARBA" id="ARBA00022729"/>
    </source>
</evidence>
<dbReference type="EMBL" id="JADKNH010000005">
    <property type="protein sequence ID" value="MBF4693381.1"/>
    <property type="molecule type" value="Genomic_DNA"/>
</dbReference>
<keyword evidence="3" id="KW-0732">Signal</keyword>
<gene>
    <name evidence="6" type="ORF">ISU02_09630</name>
</gene>
<dbReference type="InterPro" id="IPR018313">
    <property type="entry name" value="SBP_3_CS"/>
</dbReference>
<dbReference type="SMART" id="SM00062">
    <property type="entry name" value="PBPb"/>
    <property type="match status" value="1"/>
</dbReference>
<evidence type="ECO:0000256" key="1">
    <source>
        <dbReference type="ARBA" id="ARBA00004196"/>
    </source>
</evidence>
<keyword evidence="7" id="KW-1185">Reference proteome</keyword>
<comment type="caution">
    <text evidence="6">The sequence shown here is derived from an EMBL/GenBank/DDBJ whole genome shotgun (WGS) entry which is preliminary data.</text>
</comment>
<dbReference type="PROSITE" id="PS51257">
    <property type="entry name" value="PROKAR_LIPOPROTEIN"/>
    <property type="match status" value="1"/>
</dbReference>
<dbReference type="InterPro" id="IPR001638">
    <property type="entry name" value="Solute-binding_3/MltF_N"/>
</dbReference>
<evidence type="ECO:0000256" key="2">
    <source>
        <dbReference type="ARBA" id="ARBA00010333"/>
    </source>
</evidence>
<dbReference type="Pfam" id="PF00497">
    <property type="entry name" value="SBP_bac_3"/>
    <property type="match status" value="1"/>
</dbReference>
<evidence type="ECO:0000313" key="6">
    <source>
        <dbReference type="EMBL" id="MBF4693381.1"/>
    </source>
</evidence>
<feature type="domain" description="Solute-binding protein family 3/N-terminal" evidence="5">
    <location>
        <begin position="46"/>
        <end position="265"/>
    </location>
</feature>
<reference evidence="6 7" key="1">
    <citation type="submission" date="2020-11" db="EMBL/GenBank/DDBJ databases">
        <title>Fusibacter basophilias sp. nov.</title>
        <authorList>
            <person name="Qiu D."/>
        </authorList>
    </citation>
    <scope>NUCLEOTIDE SEQUENCE [LARGE SCALE GENOMIC DNA]</scope>
    <source>
        <strain evidence="6 7">Q10-2</strain>
    </source>
</reference>
<dbReference type="PROSITE" id="PS01039">
    <property type="entry name" value="SBP_BACTERIAL_3"/>
    <property type="match status" value="1"/>
</dbReference>